<gene>
    <name evidence="1" type="ORF">SAMN04487926_105153</name>
</gene>
<comment type="caution">
    <text evidence="1">The sequence shown here is derived from an EMBL/GenBank/DDBJ whole genome shotgun (WGS) entry which is preliminary data.</text>
</comment>
<keyword evidence="2" id="KW-1185">Reference proteome</keyword>
<dbReference type="Proteomes" id="UP000198900">
    <property type="component" value="Unassembled WGS sequence"/>
</dbReference>
<sequence length="77" mass="9096">MLLHPRSDASLSMHDIPLARNIAQRIFHFVFENALFAMFQIGRECLKMRRLNTNTQSCKLPKKYNRKGHRQPICHAF</sequence>
<dbReference type="EMBL" id="FNDI01000005">
    <property type="protein sequence ID" value="SDH52517.1"/>
    <property type="molecule type" value="Genomic_DNA"/>
</dbReference>
<protein>
    <submittedName>
        <fullName evidence="1">Uncharacterized protein</fullName>
    </submittedName>
</protein>
<organism evidence="1 2">
    <name type="scientific">Paraburkholderia steynii</name>
    <dbReference type="NCBI Taxonomy" id="1245441"/>
    <lineage>
        <taxon>Bacteria</taxon>
        <taxon>Pseudomonadati</taxon>
        <taxon>Pseudomonadota</taxon>
        <taxon>Betaproteobacteria</taxon>
        <taxon>Burkholderiales</taxon>
        <taxon>Burkholderiaceae</taxon>
        <taxon>Paraburkholderia</taxon>
    </lineage>
</organism>
<dbReference type="AlphaFoldDB" id="A0A7Z7FG24"/>
<evidence type="ECO:0000313" key="1">
    <source>
        <dbReference type="EMBL" id="SDH52517.1"/>
    </source>
</evidence>
<proteinExistence type="predicted"/>
<evidence type="ECO:0000313" key="2">
    <source>
        <dbReference type="Proteomes" id="UP000198900"/>
    </source>
</evidence>
<accession>A0A7Z7FG24</accession>
<name>A0A7Z7FG24_9BURK</name>
<reference evidence="1" key="1">
    <citation type="submission" date="2016-10" db="EMBL/GenBank/DDBJ databases">
        <authorList>
            <person name="Varghese N."/>
            <person name="Submissions S."/>
        </authorList>
    </citation>
    <scope>NUCLEOTIDE SEQUENCE [LARGE SCALE GENOMIC DNA]</scope>
    <source>
        <strain evidence="1">YR281</strain>
    </source>
</reference>